<evidence type="ECO:0000313" key="1">
    <source>
        <dbReference type="EMBL" id="MBP2622523.1"/>
    </source>
</evidence>
<dbReference type="Proteomes" id="UP001519296">
    <property type="component" value="Unassembled WGS sequence"/>
</dbReference>
<accession>A0ABS5B120</accession>
<dbReference type="EMBL" id="PRDG01000001">
    <property type="protein sequence ID" value="MBP2622523.1"/>
    <property type="molecule type" value="Genomic_DNA"/>
</dbReference>
<name>A0ABS5B120_9STRE</name>
<comment type="caution">
    <text evidence="1">The sequence shown here is derived from an EMBL/GenBank/DDBJ whole genome shotgun (WGS) entry which is preliminary data.</text>
</comment>
<reference evidence="1 2" key="1">
    <citation type="submission" date="2018-02" db="EMBL/GenBank/DDBJ databases">
        <title>Draft genome sequence of Streptococcus oricebi CCUG 70868T type strain.</title>
        <authorList>
            <person name="Mendez V."/>
            <person name="Salva-Serra F."/>
            <person name="Jaen-Luchoro D."/>
            <person name="Gonzales-Siles L."/>
            <person name="Karlsson R."/>
            <person name="Engstrom-Jakobsson H."/>
            <person name="Busquets A."/>
            <person name="Gomila M."/>
            <person name="Pineiro-Iglesias B."/>
            <person name="Bennasar-Figueras A."/>
            <person name="Seeger M."/>
            <person name="Moore E."/>
        </authorList>
    </citation>
    <scope>NUCLEOTIDE SEQUENCE [LARGE SCALE GENOMIC DNA]</scope>
    <source>
        <strain evidence="1 2">CCUG 70868</strain>
    </source>
</reference>
<protein>
    <recommendedName>
        <fullName evidence="3">Transposase</fullName>
    </recommendedName>
</protein>
<evidence type="ECO:0000313" key="2">
    <source>
        <dbReference type="Proteomes" id="UP001519296"/>
    </source>
</evidence>
<sequence>MCLHTRKSIFFLKLLARVQLHKIQSPLRKREKFRKPDEEALTSRKVSLISDVFRRVQFHKIQRALRNPYKNIRLSRNSLEFRCETYARLTRLMASHLVTTATVSQLLRNSSAASMKQGKRVFFTRILARVQL</sequence>
<gene>
    <name evidence="1" type="ORF">C4K46_01065</name>
</gene>
<proteinExistence type="predicted"/>
<evidence type="ECO:0008006" key="3">
    <source>
        <dbReference type="Google" id="ProtNLM"/>
    </source>
</evidence>
<organism evidence="1 2">
    <name type="scientific">Streptococcus oricebi</name>
    <dbReference type="NCBI Taxonomy" id="1547447"/>
    <lineage>
        <taxon>Bacteria</taxon>
        <taxon>Bacillati</taxon>
        <taxon>Bacillota</taxon>
        <taxon>Bacilli</taxon>
        <taxon>Lactobacillales</taxon>
        <taxon>Streptococcaceae</taxon>
        <taxon>Streptococcus</taxon>
    </lineage>
</organism>
<keyword evidence="2" id="KW-1185">Reference proteome</keyword>